<dbReference type="Gene3D" id="1.10.45.10">
    <property type="entry name" value="Vanillyl-alcohol Oxidase, Chain A, domain 4"/>
    <property type="match status" value="1"/>
</dbReference>
<dbReference type="AlphaFoldDB" id="A0A1B7LEF1"/>
<protein>
    <submittedName>
        <fullName evidence="6">FAD-binding protein</fullName>
    </submittedName>
</protein>
<name>A0A1B7LEF1_9FIRM</name>
<dbReference type="OrthoDB" id="9767256at2"/>
<dbReference type="Gene3D" id="3.30.70.2190">
    <property type="match status" value="1"/>
</dbReference>
<dbReference type="InterPro" id="IPR006094">
    <property type="entry name" value="Oxid_FAD_bind_N"/>
</dbReference>
<dbReference type="FunFam" id="1.10.45.10:FF:000001">
    <property type="entry name" value="D-lactate dehydrogenase mitochondrial"/>
    <property type="match status" value="1"/>
</dbReference>
<dbReference type="EMBL" id="LYVF01000163">
    <property type="protein sequence ID" value="OAT81652.1"/>
    <property type="molecule type" value="Genomic_DNA"/>
</dbReference>
<dbReference type="InterPro" id="IPR036318">
    <property type="entry name" value="FAD-bd_PCMH-like_sf"/>
</dbReference>
<keyword evidence="4" id="KW-0560">Oxidoreductase</keyword>
<reference evidence="6 7" key="1">
    <citation type="submission" date="2016-04" db="EMBL/GenBank/DDBJ databases">
        <authorList>
            <person name="Evans L.H."/>
            <person name="Alamgir A."/>
            <person name="Owens N."/>
            <person name="Weber N.D."/>
            <person name="Virtaneva K."/>
            <person name="Barbian K."/>
            <person name="Babar A."/>
            <person name="Rosenke K."/>
        </authorList>
    </citation>
    <scope>NUCLEOTIDE SEQUENCE [LARGE SCALE GENOMIC DNA]</scope>
    <source>
        <strain evidence="6 7">LMa1</strain>
    </source>
</reference>
<evidence type="ECO:0000256" key="2">
    <source>
        <dbReference type="ARBA" id="ARBA00022630"/>
    </source>
</evidence>
<dbReference type="PANTHER" id="PTHR42934">
    <property type="entry name" value="GLYCOLATE OXIDASE SUBUNIT GLCD"/>
    <property type="match status" value="1"/>
</dbReference>
<evidence type="ECO:0000313" key="6">
    <source>
        <dbReference type="EMBL" id="OAT81652.1"/>
    </source>
</evidence>
<dbReference type="PANTHER" id="PTHR42934:SF2">
    <property type="entry name" value="GLYCOLATE OXIDASE SUBUNIT GLCD"/>
    <property type="match status" value="1"/>
</dbReference>
<accession>A0A1B7LEF1</accession>
<dbReference type="InterPro" id="IPR016164">
    <property type="entry name" value="FAD-linked_Oxase-like_C"/>
</dbReference>
<comment type="cofactor">
    <cofactor evidence="1">
        <name>FAD</name>
        <dbReference type="ChEBI" id="CHEBI:57692"/>
    </cofactor>
</comment>
<dbReference type="InterPro" id="IPR016167">
    <property type="entry name" value="FAD-bd_PCMH_sub1"/>
</dbReference>
<dbReference type="GO" id="GO:0016491">
    <property type="term" value="F:oxidoreductase activity"/>
    <property type="evidence" value="ECO:0007669"/>
    <property type="project" value="UniProtKB-KW"/>
</dbReference>
<comment type="caution">
    <text evidence="6">The sequence shown here is derived from an EMBL/GenBank/DDBJ whole genome shotgun (WGS) entry which is preliminary data.</text>
</comment>
<proteinExistence type="predicted"/>
<dbReference type="InterPro" id="IPR016169">
    <property type="entry name" value="FAD-bd_PCMH_sub2"/>
</dbReference>
<gene>
    <name evidence="6" type="ORF">A6M21_10610</name>
</gene>
<dbReference type="InterPro" id="IPR051914">
    <property type="entry name" value="FAD-linked_OxidoTrans_Type4"/>
</dbReference>
<dbReference type="RefSeq" id="WP_066668419.1">
    <property type="nucleotide sequence ID" value="NZ_LYVF01000163.1"/>
</dbReference>
<sequence length="471" mass="51426">MRYNPVNGKIIDELKTIVGETNVVLDPEKLAVYGRDEVSEADWQHRPEVVVKPESAEQIAAIMKLANREMVPVTPRGAGTGLSAGAVPMLGGIVLSVERMNKILELDRENLFMVVEPGVTTGEVQKTAREAGYLYAGDPCSADSSFIGGNVAENAGGNKAVKYGTTSRHVYGMEVVLPTGEITTLGGKCVKDVTGYDLVHLMTGSEGTLGIVTKVFLKLLPLPQYVADLLVPFDDMQKAINIVPVIMTHGGIIPTSVEFMDSLSIKAAEMYLNQKLPYSDAAAYVIIEVDGSSERQVEEDYETIGNLCLKNGGLEVFVADNKSTQDRIWKARKCYAEALRVISPVYCMEDIVVPTNRIPQALEEINRIAAKYAVKIPCAGHAGDGNIHATLLRENRDEQTWHEVKEKVLDEMYRAVYALGGNLSGEHGIGAKRKEALARFMDPVQLNMIRSIKKALDPNLILNPGKIVDVE</sequence>
<dbReference type="InterPro" id="IPR004113">
    <property type="entry name" value="FAD-bd_oxidored_4_C"/>
</dbReference>
<dbReference type="Proteomes" id="UP000078532">
    <property type="component" value="Unassembled WGS sequence"/>
</dbReference>
<evidence type="ECO:0000256" key="3">
    <source>
        <dbReference type="ARBA" id="ARBA00022827"/>
    </source>
</evidence>
<dbReference type="Gene3D" id="3.30.465.10">
    <property type="match status" value="1"/>
</dbReference>
<keyword evidence="3" id="KW-0274">FAD</keyword>
<dbReference type="GO" id="GO:0071949">
    <property type="term" value="F:FAD binding"/>
    <property type="evidence" value="ECO:0007669"/>
    <property type="project" value="InterPro"/>
</dbReference>
<evidence type="ECO:0000256" key="4">
    <source>
        <dbReference type="ARBA" id="ARBA00023002"/>
    </source>
</evidence>
<dbReference type="InterPro" id="IPR016171">
    <property type="entry name" value="Vanillyl_alc_oxidase_C-sub2"/>
</dbReference>
<dbReference type="STRING" id="1838280.A6M21_10610"/>
<dbReference type="SUPFAM" id="SSF56176">
    <property type="entry name" value="FAD-binding/transporter-associated domain-like"/>
    <property type="match status" value="1"/>
</dbReference>
<dbReference type="InterPro" id="IPR016166">
    <property type="entry name" value="FAD-bd_PCMH"/>
</dbReference>
<organism evidence="6 7">
    <name type="scientific">Desulfotomaculum copahuensis</name>
    <dbReference type="NCBI Taxonomy" id="1838280"/>
    <lineage>
        <taxon>Bacteria</taxon>
        <taxon>Bacillati</taxon>
        <taxon>Bacillota</taxon>
        <taxon>Clostridia</taxon>
        <taxon>Eubacteriales</taxon>
        <taxon>Desulfotomaculaceae</taxon>
        <taxon>Desulfotomaculum</taxon>
    </lineage>
</organism>
<dbReference type="Gene3D" id="3.30.70.2740">
    <property type="match status" value="1"/>
</dbReference>
<evidence type="ECO:0000313" key="7">
    <source>
        <dbReference type="Proteomes" id="UP000078532"/>
    </source>
</evidence>
<keyword evidence="2" id="KW-0285">Flavoprotein</keyword>
<dbReference type="Pfam" id="PF01565">
    <property type="entry name" value="FAD_binding_4"/>
    <property type="match status" value="1"/>
</dbReference>
<evidence type="ECO:0000256" key="1">
    <source>
        <dbReference type="ARBA" id="ARBA00001974"/>
    </source>
</evidence>
<dbReference type="PROSITE" id="PS51387">
    <property type="entry name" value="FAD_PCMH"/>
    <property type="match status" value="1"/>
</dbReference>
<dbReference type="Pfam" id="PF02913">
    <property type="entry name" value="FAD-oxidase_C"/>
    <property type="match status" value="1"/>
</dbReference>
<dbReference type="SUPFAM" id="SSF55103">
    <property type="entry name" value="FAD-linked oxidases, C-terminal domain"/>
    <property type="match status" value="1"/>
</dbReference>
<evidence type="ECO:0000259" key="5">
    <source>
        <dbReference type="PROSITE" id="PS51387"/>
    </source>
</evidence>
<dbReference type="Gene3D" id="3.30.43.10">
    <property type="entry name" value="Uridine Diphospho-n-acetylenolpyruvylglucosamine Reductase, domain 2"/>
    <property type="match status" value="1"/>
</dbReference>
<feature type="domain" description="FAD-binding PCMH-type" evidence="5">
    <location>
        <begin position="43"/>
        <end position="222"/>
    </location>
</feature>
<keyword evidence="7" id="KW-1185">Reference proteome</keyword>